<accession>F2HI40</accession>
<keyword evidence="1" id="KW-0542">Nucleomorph</keyword>
<dbReference type="AlphaFoldDB" id="F2HI40"/>
<evidence type="ECO:0000313" key="2">
    <source>
        <dbReference type="Proteomes" id="UP000243423"/>
    </source>
</evidence>
<geneLocation type="nucleomorph" evidence="1"/>
<dbReference type="Proteomes" id="UP000243423">
    <property type="component" value="Nucleomorph 3"/>
</dbReference>
<sequence length="163" mass="19441">MLNKAIFTAFKIHLFLDNLFFTTERINCQINFKIKKKINTSKKIRSSIEKNNILKNLTSLDRSHNLFFSNCQEKINLLDNLENYVFFFKKITNINFKINSRINVSGFGFIFLKNLIQIFITNKNKISNYTIVKKFWALIWNLNTTNQIPFHNRVTTILEKKCY</sequence>
<gene>
    <name evidence="1" type="ORF">CPARA_3gp445</name>
</gene>
<dbReference type="RefSeq" id="XP_003240001.1">
    <property type="nucleotide sequence ID" value="XM_003239953.1"/>
</dbReference>
<evidence type="ECO:0000313" key="1">
    <source>
        <dbReference type="EMBL" id="AEA39103.1"/>
    </source>
</evidence>
<protein>
    <submittedName>
        <fullName evidence="1">Uncharacterized protein</fullName>
    </submittedName>
</protein>
<name>F2HI40_9CRYP</name>
<reference evidence="1 2" key="1">
    <citation type="journal article" date="2011" name="Genome Biol. Evol.">
        <title>Complete nucleomorph genome sequence of the nonphotosynthetic alga Cryptomonas paramecium reveals a core nucleomorph gene set.</title>
        <authorList>
            <person name="Tanifuji G."/>
            <person name="Onodera N.T."/>
            <person name="Wheeler T.J."/>
            <person name="Dlutek M."/>
            <person name="Donaher N."/>
            <person name="Archibald J.M."/>
        </authorList>
    </citation>
    <scope>NUCLEOTIDE SEQUENCE [LARGE SCALE GENOMIC DNA]</scope>
    <source>
        <strain evidence="1 2">CCAP977/2A</strain>
    </source>
</reference>
<proteinExistence type="predicted"/>
<dbReference type="EMBL" id="CP002174">
    <property type="protein sequence ID" value="AEA39103.1"/>
    <property type="molecule type" value="Genomic_DNA"/>
</dbReference>
<organism evidence="1 2">
    <name type="scientific">Cryptomonas paramaecium</name>
    <dbReference type="NCBI Taxonomy" id="2898"/>
    <lineage>
        <taxon>Eukaryota</taxon>
        <taxon>Cryptophyceae</taxon>
        <taxon>Cryptomonadales</taxon>
        <taxon>Cryptomonadaceae</taxon>
        <taxon>Cryptomonas</taxon>
    </lineage>
</organism>
<dbReference type="GeneID" id="10447362"/>